<name>A0ABD3NTH8_9STRA</name>
<evidence type="ECO:0000313" key="4">
    <source>
        <dbReference type="EMBL" id="KAL3778801.1"/>
    </source>
</evidence>
<dbReference type="AlphaFoldDB" id="A0ABD3NTH8"/>
<keyword evidence="5" id="KW-1185">Reference proteome</keyword>
<accession>A0ABD3NTH8</accession>
<comment type="caution">
    <text evidence="4">The sequence shown here is derived from an EMBL/GenBank/DDBJ whole genome shotgun (WGS) entry which is preliminary data.</text>
</comment>
<evidence type="ECO:0000256" key="1">
    <source>
        <dbReference type="ARBA" id="ARBA00022737"/>
    </source>
</evidence>
<proteinExistence type="predicted"/>
<dbReference type="EMBL" id="JALLPJ020000969">
    <property type="protein sequence ID" value="KAL3778801.1"/>
    <property type="molecule type" value="Genomic_DNA"/>
</dbReference>
<dbReference type="InterPro" id="IPR003410">
    <property type="entry name" value="HYR_dom"/>
</dbReference>
<dbReference type="PROSITE" id="PS50825">
    <property type="entry name" value="HYR"/>
    <property type="match status" value="1"/>
</dbReference>
<evidence type="ECO:0000259" key="3">
    <source>
        <dbReference type="PROSITE" id="PS50825"/>
    </source>
</evidence>
<evidence type="ECO:0000313" key="5">
    <source>
        <dbReference type="Proteomes" id="UP001530400"/>
    </source>
</evidence>
<dbReference type="Pfam" id="PF02494">
    <property type="entry name" value="HYR"/>
    <property type="match status" value="1"/>
</dbReference>
<dbReference type="Proteomes" id="UP001530400">
    <property type="component" value="Unassembled WGS sequence"/>
</dbReference>
<organism evidence="4 5">
    <name type="scientific">Cyclotella atomus</name>
    <dbReference type="NCBI Taxonomy" id="382360"/>
    <lineage>
        <taxon>Eukaryota</taxon>
        <taxon>Sar</taxon>
        <taxon>Stramenopiles</taxon>
        <taxon>Ochrophyta</taxon>
        <taxon>Bacillariophyta</taxon>
        <taxon>Coscinodiscophyceae</taxon>
        <taxon>Thalassiosirophycidae</taxon>
        <taxon>Stephanodiscales</taxon>
        <taxon>Stephanodiscaceae</taxon>
        <taxon>Cyclotella</taxon>
    </lineage>
</organism>
<feature type="compositionally biased region" description="Low complexity" evidence="2">
    <location>
        <begin position="529"/>
        <end position="568"/>
    </location>
</feature>
<reference evidence="4 5" key="1">
    <citation type="submission" date="2024-10" db="EMBL/GenBank/DDBJ databases">
        <title>Updated reference genomes for cyclostephanoid diatoms.</title>
        <authorList>
            <person name="Roberts W.R."/>
            <person name="Alverson A.J."/>
        </authorList>
    </citation>
    <scope>NUCLEOTIDE SEQUENCE [LARGE SCALE GENOMIC DNA]</scope>
    <source>
        <strain evidence="4 5">AJA010-31</strain>
    </source>
</reference>
<sequence length="1040" mass="111051">MTIRFQDQLAGTSSQSLQYPDGIINGKNIYTEPTGWGCVNDATPTQVGASCYTNEVNWVYYDYSTTCNRAVQYTLLSGTTVVLQDAGTSNCASKIYPAATGWFTASDSTPPIPKINGNKLPYSIEVTAENVGDTTAVVTFSATADDDCDSSPSVVLSHASAGSSFPSLEILSVTVTATDASGRVRHRLALRKVNEGQLIYNCAQKRSCVDLHHPKSSIQTIEMQVKLHRLLLSAISAAALLPLVNGHGVQVRICQTPSGMTRFFVLHWHGALSSPSEAGTMTIRFQDQLAGTSSESLQYAHGMINNKDIYTEPTGWGCVNDATPTQVGTSCRTNEVDWVYYDYITTCNRAVQYTLLAGTTCYLQDAACGAGNVYPAATGWFSASDSTPPIPKINGNKLPYSIEVTAENVGDTTAVVTFSATADDDCDSSPSVVLSHASGSSFPIGDTSVTVTATDASGRVTSSVLTITVIRKTGAPTTKPTSAPSKGPTKKPTQSPTKKPTSVRLCAFDLISTIQQCELTLDAFELKAPSKGPTKKPTQSPTKKPTSTPTKQPTKSPSSRPSISSMPSMQPSIVIQTVKTAGSLSTNQDFCSMSSAQLAAFKNASITTIRGLTCSDPNDDSCTAEITSACGSASRRKLSSHRLLQSSTSWQLEYVVINTFTCQTASCSSPSDLSAALSLSDSVATTMTNSMSSGSFLSLLSTALVQTSAFAASIVTCLIVWGTTESQPETAVGGVGTGKFYPDWENDSGTCLEDGNEPEYMANDETMWLSDSLVECCLRFYQWDTNSCLNIKGSGLWYVDPLSNKCVTDCEEGNGETCGGLANVFSDRLYSDPRSCCESELHWRFVEFCEAESFVSSCYGGTGLYYRGDSAGSEVCVRDCNPASGDATCGGLVEETWVVLHDTAKACCSSEYSWIDTELCAARTTLASHGKYWADKSGKCYQDSVVPTTDLSVELYDSIEDCCSFGVPWLSERACLSASGIDMTGSGSNLYYIQKEKCVQDCEGAAPCGGLAEKWNTIYDTEAKCCAQIPWVAKRDCVLA</sequence>
<keyword evidence="1" id="KW-0677">Repeat</keyword>
<feature type="region of interest" description="Disordered" evidence="2">
    <location>
        <begin position="528"/>
        <end position="568"/>
    </location>
</feature>
<evidence type="ECO:0000256" key="2">
    <source>
        <dbReference type="SAM" id="MobiDB-lite"/>
    </source>
</evidence>
<gene>
    <name evidence="4" type="ORF">ACHAWO_012140</name>
</gene>
<feature type="compositionally biased region" description="Low complexity" evidence="2">
    <location>
        <begin position="484"/>
        <end position="500"/>
    </location>
</feature>
<feature type="region of interest" description="Disordered" evidence="2">
    <location>
        <begin position="471"/>
        <end position="500"/>
    </location>
</feature>
<protein>
    <recommendedName>
        <fullName evidence="3">HYR domain-containing protein</fullName>
    </recommendedName>
</protein>
<feature type="domain" description="HYR" evidence="3">
    <location>
        <begin position="384"/>
        <end position="471"/>
    </location>
</feature>